<proteinExistence type="predicted"/>
<feature type="region of interest" description="Disordered" evidence="1">
    <location>
        <begin position="127"/>
        <end position="677"/>
    </location>
</feature>
<accession>A0A9P5D3W2</accession>
<reference evidence="2" key="1">
    <citation type="submission" date="2020-03" db="EMBL/GenBank/DDBJ databases">
        <title>Site-based positive gene gene selection in Geosmithia morbida across the United States reveals a broad range of putative effectors and factors for local host and environmental adapation.</title>
        <authorList>
            <person name="Onufrak A."/>
            <person name="Murdoch R.W."/>
            <person name="Gazis R."/>
            <person name="Huff M."/>
            <person name="Staton M."/>
            <person name="Klingeman W."/>
            <person name="Hadziabdic D."/>
        </authorList>
    </citation>
    <scope>NUCLEOTIDE SEQUENCE</scope>
    <source>
        <strain evidence="2">1262</strain>
    </source>
</reference>
<dbReference type="EMBL" id="JAANYQ010000008">
    <property type="protein sequence ID" value="KAF4122911.1"/>
    <property type="molecule type" value="Genomic_DNA"/>
</dbReference>
<dbReference type="OrthoDB" id="5234071at2759"/>
<feature type="compositionally biased region" description="Polar residues" evidence="1">
    <location>
        <begin position="581"/>
        <end position="594"/>
    </location>
</feature>
<organism evidence="2 3">
    <name type="scientific">Geosmithia morbida</name>
    <dbReference type="NCBI Taxonomy" id="1094350"/>
    <lineage>
        <taxon>Eukaryota</taxon>
        <taxon>Fungi</taxon>
        <taxon>Dikarya</taxon>
        <taxon>Ascomycota</taxon>
        <taxon>Pezizomycotina</taxon>
        <taxon>Sordariomycetes</taxon>
        <taxon>Hypocreomycetidae</taxon>
        <taxon>Hypocreales</taxon>
        <taxon>Bionectriaceae</taxon>
        <taxon>Geosmithia</taxon>
    </lineage>
</organism>
<keyword evidence="3" id="KW-1185">Reference proteome</keyword>
<sequence length="677" mass="72594">MVDLAAPSPRKSSANSLRLATSTSNLRASRPVISSPIGPPLHLPLNSPEQAEPGSPVPSDTTGSLKKDWINPLDVNFPRDSGNVRPHTSAGPLSGARSPLARTEFDIEAKRSGSQGSIKTKMSVAEGLGLDGYPSPPPSVKSVEQGISRSSTEPRVQPTIKVPTSSSLRRVSTAERPSGLPSPAVSEERFDQPIIRNSQARRDTIMFYSPRRRSFSRQVSEGSANRQVRGRSDQEKAELKKRRQTEGFEGNFAAFNFRGDNATERPPLPADRAVSPTSMSISGSPTEHLRVSSPMKTAQERKMDEPMTVEPGHGDDTMNLCDADNMTLPFDQDLRSGDSSPRSVETSPQVDNEAEPLDELFIPMRPRQDSDTCGPLTPTALRAPPPYNVDRPDSVNSQRELPSPSPNVNMAPPPRMNPDQRAPSPLSSMPPMEGDFPVSSGLPRGRRPDSLSSRRGCSPATLDFDTTPPPRLNHDRRAPSPLRSRAPMEGDFPMSKGLPRGRLPGPTSAPMTPVRHSQAPSHTPGESENASPDPIWTARAERHMSAMPAPLSPMSGQTGYGSDADSNGTPAGLAPPRLPSPTFTSLEESVTENLTKAFGLDSFDDSSVDSTSNGRPLISPVLSEFGGRLHSGNPRRLDATKAPPRPPPVSLPPSSTNGTPDGSLKSPVNSDFAASFI</sequence>
<protein>
    <submittedName>
        <fullName evidence="2">Uncharacterized protein</fullName>
    </submittedName>
</protein>
<dbReference type="GeneID" id="55973441"/>
<feature type="compositionally biased region" description="Polar residues" evidence="1">
    <location>
        <begin position="337"/>
        <end position="350"/>
    </location>
</feature>
<dbReference type="RefSeq" id="XP_035321563.1">
    <property type="nucleotide sequence ID" value="XM_035469183.1"/>
</dbReference>
<dbReference type="AlphaFoldDB" id="A0A9P5D3W2"/>
<feature type="compositionally biased region" description="Polar residues" evidence="1">
    <location>
        <begin position="10"/>
        <end position="27"/>
    </location>
</feature>
<comment type="caution">
    <text evidence="2">The sequence shown here is derived from an EMBL/GenBank/DDBJ whole genome shotgun (WGS) entry which is preliminary data.</text>
</comment>
<feature type="compositionally biased region" description="Polar residues" evidence="1">
    <location>
        <begin position="145"/>
        <end position="154"/>
    </location>
</feature>
<feature type="compositionally biased region" description="Polar residues" evidence="1">
    <location>
        <begin position="275"/>
        <end position="285"/>
    </location>
</feature>
<evidence type="ECO:0000256" key="1">
    <source>
        <dbReference type="SAM" id="MobiDB-lite"/>
    </source>
</evidence>
<evidence type="ECO:0000313" key="2">
    <source>
        <dbReference type="EMBL" id="KAF4122911.1"/>
    </source>
</evidence>
<evidence type="ECO:0000313" key="3">
    <source>
        <dbReference type="Proteomes" id="UP000749293"/>
    </source>
</evidence>
<feature type="compositionally biased region" description="Polar residues" evidence="1">
    <location>
        <begin position="216"/>
        <end position="226"/>
    </location>
</feature>
<gene>
    <name evidence="2" type="ORF">GMORB2_7218</name>
</gene>
<dbReference type="Proteomes" id="UP000749293">
    <property type="component" value="Unassembled WGS sequence"/>
</dbReference>
<name>A0A9P5D3W2_9HYPO</name>
<feature type="region of interest" description="Disordered" evidence="1">
    <location>
        <begin position="1"/>
        <end position="99"/>
    </location>
</feature>
<feature type="compositionally biased region" description="Polar residues" evidence="1">
    <location>
        <begin position="518"/>
        <end position="530"/>
    </location>
</feature>